<evidence type="ECO:0000313" key="1">
    <source>
        <dbReference type="EMBL" id="PWN53236.1"/>
    </source>
</evidence>
<organism evidence="1 2">
    <name type="scientific">Violaceomyces palustris</name>
    <dbReference type="NCBI Taxonomy" id="1673888"/>
    <lineage>
        <taxon>Eukaryota</taxon>
        <taxon>Fungi</taxon>
        <taxon>Dikarya</taxon>
        <taxon>Basidiomycota</taxon>
        <taxon>Ustilaginomycotina</taxon>
        <taxon>Ustilaginomycetes</taxon>
        <taxon>Violaceomycetales</taxon>
        <taxon>Violaceomycetaceae</taxon>
        <taxon>Violaceomyces</taxon>
    </lineage>
</organism>
<dbReference type="EMBL" id="KZ819735">
    <property type="protein sequence ID" value="PWN53236.1"/>
    <property type="molecule type" value="Genomic_DNA"/>
</dbReference>
<protein>
    <submittedName>
        <fullName evidence="1">PLP-dependent transferase</fullName>
    </submittedName>
</protein>
<evidence type="ECO:0000313" key="2">
    <source>
        <dbReference type="Proteomes" id="UP000245626"/>
    </source>
</evidence>
<sequence length="919" mass="100666">MSHLYPNLRLHQVFGANTDVGKTIFTTALCIATNSLPIASSSPSGSTTVTESVHYLKPVSTGNLSDSDDSHVSRFSPQTHHTTIYRFSEPVSPHLAVELEKKAASSSSSPSHTSTAPTDEEFVRSIGGWIFNIPKDRPSAAYVETAGGVHSPGPNGTSQSQLLRPLRLPTILIGSSELGGISTTRASFESLSMMGYEVEAVLMFPSQRYGNVEYLRKWFAEEHGIPVFGLGGPTDGDLNGQFGPPPVRSLDTNQDRLAMIRYYQGLVEGREPQSKEEDFGGVSQVVKYLRENHKSRIQELTTLAGRTRSTCWWPFTQHNLTKSDAEVLVIDSAHGDFFTCLDQRGSSTTTTSLDPEKGTRSLLQPVLDGSASWWTQCLGHSPPRLTKAAAKAAGRYGHVLFPTGANQPSLELAETLTGKRPPGARVNPGKGWADRVFFSDDGSTGMEVGLKMAIQSSISRYSFIPTTEKAVKNSSRGRDPGSAGGRPKREWEVLGIKGSYHGDTIGAMDATEPSVYSQAVEWYRGRGFWFDPPTVKVVDGVTTISVGKGSEGFWKGLENGLVPESGSKAFLRTYDSIQSAYHVERRLEEDPLAEVYRRSIRAKLEDLVLIEGRRYGALVLEPVVMGAGGMIFVDPLFQRILVDTVRESEDLFSISDPPLKTRKAPGYERSRSSVGRDQKEWQGLPVIFDEVFTGLYRLGKVTPSSILGCNPDISCLAKILTGGLVPMSVTLASKSIFRTFSGSDKKVDALLHGHSYTAHPIGCEVANETLRALEEMEVGGEWDSCKQDWEAAREGELVREGVWSFWSKEKVEELSRYQKVESVMAMGTVLAVTLKEAEGGAGGYTSNASNEVLHKLRYGQNVVQHHPTSPVRVGSRSEQGLEFNIHARPLGNVIYFMSSLNTPREVFRSTEAILLDLLR</sequence>
<gene>
    <name evidence="1" type="ORF">IE53DRAFT_310620</name>
</gene>
<dbReference type="Proteomes" id="UP000245626">
    <property type="component" value="Unassembled WGS sequence"/>
</dbReference>
<keyword evidence="2" id="KW-1185">Reference proteome</keyword>
<keyword evidence="1" id="KW-0808">Transferase</keyword>
<proteinExistence type="predicted"/>
<accession>A0ACD0P5H6</accession>
<name>A0ACD0P5H6_9BASI</name>
<reference evidence="1 2" key="1">
    <citation type="journal article" date="2018" name="Mol. Biol. Evol.">
        <title>Broad Genomic Sampling Reveals a Smut Pathogenic Ancestry of the Fungal Clade Ustilaginomycotina.</title>
        <authorList>
            <person name="Kijpornyongpan T."/>
            <person name="Mondo S.J."/>
            <person name="Barry K."/>
            <person name="Sandor L."/>
            <person name="Lee J."/>
            <person name="Lipzen A."/>
            <person name="Pangilinan J."/>
            <person name="LaButti K."/>
            <person name="Hainaut M."/>
            <person name="Henrissat B."/>
            <person name="Grigoriev I.V."/>
            <person name="Spatafora J.W."/>
            <person name="Aime M.C."/>
        </authorList>
    </citation>
    <scope>NUCLEOTIDE SEQUENCE [LARGE SCALE GENOMIC DNA]</scope>
    <source>
        <strain evidence="1 2">SA 807</strain>
    </source>
</reference>